<dbReference type="PANTHER" id="PTHR33334">
    <property type="entry name" value="PROTEIN LNK1"/>
    <property type="match status" value="1"/>
</dbReference>
<feature type="region of interest" description="Disordered" evidence="1">
    <location>
        <begin position="355"/>
        <end position="389"/>
    </location>
</feature>
<evidence type="ECO:0000313" key="3">
    <source>
        <dbReference type="Proteomes" id="UP001054889"/>
    </source>
</evidence>
<dbReference type="GO" id="GO:0007623">
    <property type="term" value="P:circadian rhythm"/>
    <property type="evidence" value="ECO:0007669"/>
    <property type="project" value="InterPro"/>
</dbReference>
<reference evidence="2" key="1">
    <citation type="journal article" date="2018" name="DNA Res.">
        <title>Multiple hybrid de novo genome assembly of finger millet, an orphan allotetraploid crop.</title>
        <authorList>
            <person name="Hatakeyama M."/>
            <person name="Aluri S."/>
            <person name="Balachadran M.T."/>
            <person name="Sivarajan S.R."/>
            <person name="Patrignani A."/>
            <person name="Gruter S."/>
            <person name="Poveda L."/>
            <person name="Shimizu-Inatsugi R."/>
            <person name="Baeten J."/>
            <person name="Francoijs K.J."/>
            <person name="Nataraja K.N."/>
            <person name="Reddy Y.A.N."/>
            <person name="Phadnis S."/>
            <person name="Ravikumar R.L."/>
            <person name="Schlapbach R."/>
            <person name="Sreeman S.M."/>
            <person name="Shimizu K.K."/>
        </authorList>
    </citation>
    <scope>NUCLEOTIDE SEQUENCE</scope>
</reference>
<dbReference type="GO" id="GO:0006355">
    <property type="term" value="P:regulation of DNA-templated transcription"/>
    <property type="evidence" value="ECO:0007669"/>
    <property type="project" value="InterPro"/>
</dbReference>
<feature type="compositionally biased region" description="Low complexity" evidence="1">
    <location>
        <begin position="370"/>
        <end position="381"/>
    </location>
</feature>
<evidence type="ECO:0008006" key="4">
    <source>
        <dbReference type="Google" id="ProtNLM"/>
    </source>
</evidence>
<sequence length="509" mass="56938">MAAQFDHGYGGRHLSSMVDWHDGRQQVRDSTWAEFNEGKDYIGPYPEGAEDSALVSVEDHKNNDEGTSVAGITEHSAAAQSKLQGLEKQPANQANAHFSATRLHMESWPELPSLNPTLGKNYSDDNIASTYVDFRAEPSLQKVTGNTTVQLDGEPEFRNDHHEKSNNFLDCDWGNIGDFDDFDRLFSSSDSMFVNEMVMNDSDFLSTSLDLMDNTVQSIPASVADANAKSGKQAESRNHLTCEYSGKRNQFSQEGGAQKRQGWSRRKLDARGKSKISSNISGFSQSKTQNPPSSLQSPMRPVQTPQYALLHDGKNMEQVQHPNQFMFPGYGYPVYPFPTIPLVLNIQAEDHQANPAVSSYRTATDSPKRSSSVQKSQDISSRPVTMTPQEKIEKLRRRQQMQALIAIQQQQQQFGQEGSANDTMLPQTYSPRNKNPDSLGGSIVIDENTNKVFSLELIPSCCSEVHKSSTVSEDPFIEETIYYQLQDALGKAIYYTLKFNRCFNLKKKV</sequence>
<name>A0AAV5G4I8_ELECO</name>
<keyword evidence="3" id="KW-1185">Reference proteome</keyword>
<dbReference type="AlphaFoldDB" id="A0AAV5G4I8"/>
<feature type="region of interest" description="Disordered" evidence="1">
    <location>
        <begin position="247"/>
        <end position="300"/>
    </location>
</feature>
<reference evidence="2" key="2">
    <citation type="submission" date="2021-12" db="EMBL/GenBank/DDBJ databases">
        <title>Resequencing data analysis of finger millet.</title>
        <authorList>
            <person name="Hatakeyama M."/>
            <person name="Aluri S."/>
            <person name="Balachadran M.T."/>
            <person name="Sivarajan S.R."/>
            <person name="Poveda L."/>
            <person name="Shimizu-Inatsugi R."/>
            <person name="Schlapbach R."/>
            <person name="Sreeman S.M."/>
            <person name="Shimizu K.K."/>
        </authorList>
    </citation>
    <scope>NUCLEOTIDE SEQUENCE</scope>
</reference>
<proteinExistence type="predicted"/>
<dbReference type="InterPro" id="IPR039928">
    <property type="entry name" value="LNK"/>
</dbReference>
<organism evidence="2 3">
    <name type="scientific">Eleusine coracana subsp. coracana</name>
    <dbReference type="NCBI Taxonomy" id="191504"/>
    <lineage>
        <taxon>Eukaryota</taxon>
        <taxon>Viridiplantae</taxon>
        <taxon>Streptophyta</taxon>
        <taxon>Embryophyta</taxon>
        <taxon>Tracheophyta</taxon>
        <taxon>Spermatophyta</taxon>
        <taxon>Magnoliopsida</taxon>
        <taxon>Liliopsida</taxon>
        <taxon>Poales</taxon>
        <taxon>Poaceae</taxon>
        <taxon>PACMAD clade</taxon>
        <taxon>Chloridoideae</taxon>
        <taxon>Cynodonteae</taxon>
        <taxon>Eleusininae</taxon>
        <taxon>Eleusine</taxon>
    </lineage>
</organism>
<dbReference type="EMBL" id="BQKI01000289">
    <property type="protein sequence ID" value="GJN41322.1"/>
    <property type="molecule type" value="Genomic_DNA"/>
</dbReference>
<dbReference type="PANTHER" id="PTHR33334:SF5">
    <property type="entry name" value="PROTEIN LNK2"/>
    <property type="match status" value="1"/>
</dbReference>
<protein>
    <recommendedName>
        <fullName evidence="4">Protein LNK2</fullName>
    </recommendedName>
</protein>
<dbReference type="Proteomes" id="UP001054889">
    <property type="component" value="Unassembled WGS sequence"/>
</dbReference>
<accession>A0AAV5G4I8</accession>
<comment type="caution">
    <text evidence="2">The sequence shown here is derived from an EMBL/GenBank/DDBJ whole genome shotgun (WGS) entry which is preliminary data.</text>
</comment>
<evidence type="ECO:0000313" key="2">
    <source>
        <dbReference type="EMBL" id="GJN41322.1"/>
    </source>
</evidence>
<feature type="compositionally biased region" description="Polar residues" evidence="1">
    <location>
        <begin position="355"/>
        <end position="365"/>
    </location>
</feature>
<gene>
    <name evidence="2" type="primary">gn00678</name>
    <name evidence="2" type="ORF">PR202_gn00678</name>
</gene>
<evidence type="ECO:0000256" key="1">
    <source>
        <dbReference type="SAM" id="MobiDB-lite"/>
    </source>
</evidence>
<feature type="compositionally biased region" description="Polar residues" evidence="1">
    <location>
        <begin position="275"/>
        <end position="297"/>
    </location>
</feature>